<comment type="caution">
    <text evidence="5">The sequence shown here is derived from an EMBL/GenBank/DDBJ whole genome shotgun (WGS) entry which is preliminary data.</text>
</comment>
<dbReference type="Gene3D" id="3.10.350.10">
    <property type="entry name" value="LysM domain"/>
    <property type="match status" value="1"/>
</dbReference>
<dbReference type="InterPro" id="IPR018392">
    <property type="entry name" value="LysM"/>
</dbReference>
<evidence type="ECO:0000313" key="6">
    <source>
        <dbReference type="Proteomes" id="UP001147733"/>
    </source>
</evidence>
<dbReference type="PANTHER" id="PTHR34997">
    <property type="entry name" value="AM15"/>
    <property type="match status" value="1"/>
</dbReference>
<organism evidence="5 6">
    <name type="scientific">Penicillium citrinum</name>
    <dbReference type="NCBI Taxonomy" id="5077"/>
    <lineage>
        <taxon>Eukaryota</taxon>
        <taxon>Fungi</taxon>
        <taxon>Dikarya</taxon>
        <taxon>Ascomycota</taxon>
        <taxon>Pezizomycotina</taxon>
        <taxon>Eurotiomycetes</taxon>
        <taxon>Eurotiomycetidae</taxon>
        <taxon>Eurotiales</taxon>
        <taxon>Aspergillaceae</taxon>
        <taxon>Penicillium</taxon>
    </lineage>
</organism>
<gene>
    <name evidence="5" type="ORF">N7469_010828</name>
</gene>
<protein>
    <submittedName>
        <fullName evidence="5">LysM domain-containing protein</fullName>
    </submittedName>
</protein>
<dbReference type="EMBL" id="JAPQKT010000009">
    <property type="protein sequence ID" value="KAJ5221941.1"/>
    <property type="molecule type" value="Genomic_DNA"/>
</dbReference>
<feature type="domain" description="LysM" evidence="4">
    <location>
        <begin position="63"/>
        <end position="113"/>
    </location>
</feature>
<evidence type="ECO:0000256" key="1">
    <source>
        <dbReference type="ARBA" id="ARBA00022669"/>
    </source>
</evidence>
<reference evidence="5" key="2">
    <citation type="journal article" date="2023" name="IMA Fungus">
        <title>Comparative genomic study of the Penicillium genus elucidates a diverse pangenome and 15 lateral gene transfer events.</title>
        <authorList>
            <person name="Petersen C."/>
            <person name="Sorensen T."/>
            <person name="Nielsen M.R."/>
            <person name="Sondergaard T.E."/>
            <person name="Sorensen J.L."/>
            <person name="Fitzpatrick D.A."/>
            <person name="Frisvad J.C."/>
            <person name="Nielsen K.L."/>
        </authorList>
    </citation>
    <scope>NUCLEOTIDE SEQUENCE</scope>
    <source>
        <strain evidence="5">IBT 23319</strain>
    </source>
</reference>
<dbReference type="GO" id="GO:0008061">
    <property type="term" value="F:chitin binding"/>
    <property type="evidence" value="ECO:0007669"/>
    <property type="project" value="UniProtKB-KW"/>
</dbReference>
<dbReference type="PANTHER" id="PTHR34997:SF2">
    <property type="entry name" value="LYSM DOMAIN-CONTAINING PROTEIN-RELATED"/>
    <property type="match status" value="1"/>
</dbReference>
<keyword evidence="1" id="KW-0147">Chitin-binding</keyword>
<dbReference type="OrthoDB" id="4369219at2759"/>
<evidence type="ECO:0000256" key="2">
    <source>
        <dbReference type="ARBA" id="ARBA00022729"/>
    </source>
</evidence>
<dbReference type="GeneID" id="81388900"/>
<keyword evidence="3" id="KW-0843">Virulence</keyword>
<sequence length="121" mass="13263">MVKKHGFKLHQLHYGSSQAKVYYCVERGSPSSTAATHTATTTTEDIGVTAPGPTQTGISDICNKWIMQKKDKYCQDMADEAGTSLDCFYEMNPALSTKKGECQGLIAGYAYCIGTSRNMYK</sequence>
<evidence type="ECO:0000256" key="3">
    <source>
        <dbReference type="ARBA" id="ARBA00023026"/>
    </source>
</evidence>
<keyword evidence="2" id="KW-0732">Signal</keyword>
<keyword evidence="6" id="KW-1185">Reference proteome</keyword>
<dbReference type="InterPro" id="IPR052210">
    <property type="entry name" value="LysM1-like"/>
</dbReference>
<dbReference type="AlphaFoldDB" id="A0A9W9NKY9"/>
<dbReference type="PROSITE" id="PS51782">
    <property type="entry name" value="LYSM"/>
    <property type="match status" value="1"/>
</dbReference>
<dbReference type="RefSeq" id="XP_056496864.1">
    <property type="nucleotide sequence ID" value="XM_056649733.1"/>
</dbReference>
<name>A0A9W9NKY9_PENCI</name>
<proteinExistence type="predicted"/>
<reference evidence="5" key="1">
    <citation type="submission" date="2022-11" db="EMBL/GenBank/DDBJ databases">
        <authorList>
            <person name="Petersen C."/>
        </authorList>
    </citation>
    <scope>NUCLEOTIDE SEQUENCE</scope>
    <source>
        <strain evidence="5">IBT 23319</strain>
    </source>
</reference>
<dbReference type="Proteomes" id="UP001147733">
    <property type="component" value="Unassembled WGS sequence"/>
</dbReference>
<evidence type="ECO:0000259" key="4">
    <source>
        <dbReference type="PROSITE" id="PS51782"/>
    </source>
</evidence>
<dbReference type="InterPro" id="IPR036779">
    <property type="entry name" value="LysM_dom_sf"/>
</dbReference>
<accession>A0A9W9NKY9</accession>
<evidence type="ECO:0000313" key="5">
    <source>
        <dbReference type="EMBL" id="KAJ5221941.1"/>
    </source>
</evidence>